<gene>
    <name evidence="3" type="ORF">DAKH74_023610</name>
</gene>
<dbReference type="InterPro" id="IPR019014">
    <property type="entry name" value="Mvb12"/>
</dbReference>
<dbReference type="GO" id="GO:0000813">
    <property type="term" value="C:ESCRT I complex"/>
    <property type="evidence" value="ECO:0007669"/>
    <property type="project" value="InterPro"/>
</dbReference>
<feature type="compositionally biased region" description="Basic and acidic residues" evidence="1">
    <location>
        <begin position="1"/>
        <end position="11"/>
    </location>
</feature>
<dbReference type="Pfam" id="PF09452">
    <property type="entry name" value="Mvb12"/>
    <property type="match status" value="1"/>
</dbReference>
<feature type="domain" description="Multivesicular body sorting factor 12" evidence="2">
    <location>
        <begin position="11"/>
        <end position="93"/>
    </location>
</feature>
<comment type="caution">
    <text evidence="3">The sequence shown here is derived from an EMBL/GenBank/DDBJ whole genome shotgun (WGS) entry which is preliminary data.</text>
</comment>
<keyword evidence="4" id="KW-1185">Reference proteome</keyword>
<dbReference type="EMBL" id="BTGD01000006">
    <property type="protein sequence ID" value="GMM55745.1"/>
    <property type="molecule type" value="Genomic_DNA"/>
</dbReference>
<feature type="region of interest" description="Disordered" evidence="1">
    <location>
        <begin position="1"/>
        <end position="28"/>
    </location>
</feature>
<evidence type="ECO:0000259" key="2">
    <source>
        <dbReference type="Pfam" id="PF09452"/>
    </source>
</evidence>
<proteinExistence type="predicted"/>
<evidence type="ECO:0000256" key="1">
    <source>
        <dbReference type="SAM" id="MobiDB-lite"/>
    </source>
</evidence>
<organism evidence="3 4">
    <name type="scientific">Maudiozyma humilis</name>
    <name type="common">Sour dough yeast</name>
    <name type="synonym">Kazachstania humilis</name>
    <dbReference type="NCBI Taxonomy" id="51915"/>
    <lineage>
        <taxon>Eukaryota</taxon>
        <taxon>Fungi</taxon>
        <taxon>Dikarya</taxon>
        <taxon>Ascomycota</taxon>
        <taxon>Saccharomycotina</taxon>
        <taxon>Saccharomycetes</taxon>
        <taxon>Saccharomycetales</taxon>
        <taxon>Saccharomycetaceae</taxon>
        <taxon>Maudiozyma</taxon>
    </lineage>
</organism>
<dbReference type="GO" id="GO:0043130">
    <property type="term" value="F:ubiquitin binding"/>
    <property type="evidence" value="ECO:0007669"/>
    <property type="project" value="InterPro"/>
</dbReference>
<feature type="region of interest" description="Disordered" evidence="1">
    <location>
        <begin position="82"/>
        <end position="103"/>
    </location>
</feature>
<reference evidence="3 4" key="1">
    <citation type="journal article" date="2023" name="Elife">
        <title>Identification of key yeast species and microbe-microbe interactions impacting larval growth of Drosophila in the wild.</title>
        <authorList>
            <person name="Mure A."/>
            <person name="Sugiura Y."/>
            <person name="Maeda R."/>
            <person name="Honda K."/>
            <person name="Sakurai N."/>
            <person name="Takahashi Y."/>
            <person name="Watada M."/>
            <person name="Katoh T."/>
            <person name="Gotoh A."/>
            <person name="Gotoh Y."/>
            <person name="Taniguchi I."/>
            <person name="Nakamura K."/>
            <person name="Hayashi T."/>
            <person name="Katayama T."/>
            <person name="Uemura T."/>
            <person name="Hattori Y."/>
        </authorList>
    </citation>
    <scope>NUCLEOTIDE SEQUENCE [LARGE SCALE GENOMIC DNA]</scope>
    <source>
        <strain evidence="3 4">KH-74</strain>
    </source>
</reference>
<protein>
    <submittedName>
        <fullName evidence="3">Ubiquitin-binding ESCRT-I subunit protein</fullName>
    </submittedName>
</protein>
<dbReference type="Gene3D" id="6.10.250.1830">
    <property type="match status" value="1"/>
</dbReference>
<evidence type="ECO:0000313" key="3">
    <source>
        <dbReference type="EMBL" id="GMM55745.1"/>
    </source>
</evidence>
<sequence length="103" mass="11230">MSSHMSPHELLRQTPLVNLQGPKYPDTAPSRLSLPELRLPPSAPVDDVFAVWLREIDAAIETSKTHDTSAAFDEWFSSQYATSRPPGMDATLTLPGSAAPGER</sequence>
<dbReference type="GO" id="GO:0032509">
    <property type="term" value="P:endosome transport via multivesicular body sorting pathway"/>
    <property type="evidence" value="ECO:0007669"/>
    <property type="project" value="InterPro"/>
</dbReference>
<evidence type="ECO:0000313" key="4">
    <source>
        <dbReference type="Proteomes" id="UP001377567"/>
    </source>
</evidence>
<name>A0AAV5RWE2_MAUHU</name>
<accession>A0AAV5RWE2</accession>
<dbReference type="Proteomes" id="UP001377567">
    <property type="component" value="Unassembled WGS sequence"/>
</dbReference>
<dbReference type="AlphaFoldDB" id="A0AAV5RWE2"/>